<comment type="caution">
    <text evidence="1">The sequence shown here is derived from an EMBL/GenBank/DDBJ whole genome shotgun (WGS) entry which is preliminary data.</text>
</comment>
<keyword evidence="2" id="KW-1185">Reference proteome</keyword>
<reference evidence="1 2" key="1">
    <citation type="submission" date="2021-06" db="EMBL/GenBank/DDBJ databases">
        <title>Caerostris extrusa draft genome.</title>
        <authorList>
            <person name="Kono N."/>
            <person name="Arakawa K."/>
        </authorList>
    </citation>
    <scope>NUCLEOTIDE SEQUENCE [LARGE SCALE GENOMIC DNA]</scope>
</reference>
<accession>A0AAV4UAP4</accession>
<evidence type="ECO:0000313" key="2">
    <source>
        <dbReference type="Proteomes" id="UP001054945"/>
    </source>
</evidence>
<organism evidence="1 2">
    <name type="scientific">Caerostris extrusa</name>
    <name type="common">Bark spider</name>
    <name type="synonym">Caerostris bankana</name>
    <dbReference type="NCBI Taxonomy" id="172846"/>
    <lineage>
        <taxon>Eukaryota</taxon>
        <taxon>Metazoa</taxon>
        <taxon>Ecdysozoa</taxon>
        <taxon>Arthropoda</taxon>
        <taxon>Chelicerata</taxon>
        <taxon>Arachnida</taxon>
        <taxon>Araneae</taxon>
        <taxon>Araneomorphae</taxon>
        <taxon>Entelegynae</taxon>
        <taxon>Araneoidea</taxon>
        <taxon>Araneidae</taxon>
        <taxon>Caerostris</taxon>
    </lineage>
</organism>
<dbReference type="EMBL" id="BPLR01012572">
    <property type="protein sequence ID" value="GIY54912.1"/>
    <property type="molecule type" value="Genomic_DNA"/>
</dbReference>
<protein>
    <submittedName>
        <fullName evidence="1">Uncharacterized protein</fullName>
    </submittedName>
</protein>
<sequence length="90" mass="10440">MEETASQKVENIFCFYFKGHLFPFPFSENPSEHFTANLVPDYGNPKRVSFGNLAKRNFPDSCKNKRIWMHFRGSIDPFPDSGILRGLRNP</sequence>
<evidence type="ECO:0000313" key="1">
    <source>
        <dbReference type="EMBL" id="GIY54912.1"/>
    </source>
</evidence>
<dbReference type="AlphaFoldDB" id="A0AAV4UAP4"/>
<dbReference type="Proteomes" id="UP001054945">
    <property type="component" value="Unassembled WGS sequence"/>
</dbReference>
<gene>
    <name evidence="1" type="ORF">CEXT_241551</name>
</gene>
<proteinExistence type="predicted"/>
<name>A0AAV4UAP4_CAEEX</name>